<dbReference type="Gene3D" id="3.10.450.50">
    <property type="match status" value="1"/>
</dbReference>
<dbReference type="InterPro" id="IPR032710">
    <property type="entry name" value="NTF2-like_dom_sf"/>
</dbReference>
<dbReference type="SUPFAM" id="SSF54427">
    <property type="entry name" value="NTF2-like"/>
    <property type="match status" value="1"/>
</dbReference>
<dbReference type="AlphaFoldDB" id="A0A5C8NVJ8"/>
<evidence type="ECO:0000259" key="1">
    <source>
        <dbReference type="Pfam" id="PF14534"/>
    </source>
</evidence>
<evidence type="ECO:0000313" key="2">
    <source>
        <dbReference type="EMBL" id="TXL65245.1"/>
    </source>
</evidence>
<protein>
    <submittedName>
        <fullName evidence="2">Nuclear transport factor 2 family protein</fullName>
    </submittedName>
</protein>
<dbReference type="InterPro" id="IPR027843">
    <property type="entry name" value="DUF4440"/>
</dbReference>
<dbReference type="Proteomes" id="UP000321548">
    <property type="component" value="Unassembled WGS sequence"/>
</dbReference>
<evidence type="ECO:0000313" key="3">
    <source>
        <dbReference type="Proteomes" id="UP000321548"/>
    </source>
</evidence>
<keyword evidence="3" id="KW-1185">Reference proteome</keyword>
<organism evidence="2 3">
    <name type="scientific">Zeimonas arvi</name>
    <dbReference type="NCBI Taxonomy" id="2498847"/>
    <lineage>
        <taxon>Bacteria</taxon>
        <taxon>Pseudomonadati</taxon>
        <taxon>Pseudomonadota</taxon>
        <taxon>Betaproteobacteria</taxon>
        <taxon>Burkholderiales</taxon>
        <taxon>Burkholderiaceae</taxon>
        <taxon>Zeimonas</taxon>
    </lineage>
</organism>
<feature type="domain" description="DUF4440" evidence="1">
    <location>
        <begin position="14"/>
        <end position="120"/>
    </location>
</feature>
<proteinExistence type="predicted"/>
<sequence>MTRTMSDQTIIADIEALDARRVAATLERDFAALDALIGDDLVYVHSSAAVEDRALYLERLRNGHYVYRGLTGLKRDHRVLGDVVLVNGEVRIDVEVQGKAKQVNARYLQVWARRPGGWQMVSWQSTPIPA</sequence>
<reference evidence="2 3" key="1">
    <citation type="submission" date="2019-06" db="EMBL/GenBank/DDBJ databases">
        <title>Quisquiliibacterium sp. nov., isolated from a maize field.</title>
        <authorList>
            <person name="Lin S.-Y."/>
            <person name="Tsai C.-F."/>
            <person name="Young C.-C."/>
        </authorList>
    </citation>
    <scope>NUCLEOTIDE SEQUENCE [LARGE SCALE GENOMIC DNA]</scope>
    <source>
        <strain evidence="2 3">CC-CFT501</strain>
    </source>
</reference>
<dbReference type="EMBL" id="VDUY01000004">
    <property type="protein sequence ID" value="TXL65245.1"/>
    <property type="molecule type" value="Genomic_DNA"/>
</dbReference>
<name>A0A5C8NVJ8_9BURK</name>
<dbReference type="Pfam" id="PF14534">
    <property type="entry name" value="DUF4440"/>
    <property type="match status" value="1"/>
</dbReference>
<dbReference type="OrthoDB" id="8970742at2"/>
<comment type="caution">
    <text evidence="2">The sequence shown here is derived from an EMBL/GenBank/DDBJ whole genome shotgun (WGS) entry which is preliminary data.</text>
</comment>
<accession>A0A5C8NVJ8</accession>
<gene>
    <name evidence="2" type="ORF">FHP08_10610</name>
</gene>